<sequence>YRQNLPECLYSDYIKHEKKFGATVKVLEDPGQETVEPEGYKHWQDYIASIVKFIYMPMNEKLSLVLNVPRNKVSYDPGSNKIDFSFKQFSSEIGNSYLGEIDSISSLDRNCFTDVIVITDAINKKYLEPVKRAFEDTAYTKPIINFVIEKDLTSENLKKKIDEMMAKVIDTLIVFIPMDTFASTTLKDQQMLSERARKCKTDPLWKNNAVLASPPFPSNYGNKKWIKNTTNWIVFSHRVCSVQNLSSEAMTESSERLKQDIERITESSQDPVKEELTSCRKSWCDMLEAMLCIKPSRSTQTLQFREFKKIVLIGDQYVEEELDWKSENTVFVKMSLPLSSTDLAIHSFKMLSKDLLESKNTLFILLTDSTNWLKSTSFCRYMNHRLDEGNHFEGRKMYELTHMLDGNKQDLFRKENTKLYIRKSKEFVQRAHEYIHSQSAIIFTPLIPQWIVCPGMVKDVLSSLHCNIHEMTEKPMFQLFHPKLSSKEVISYLKTMDVCWTECIKKIMEMQQIPSDLVDLYARRRLGNFAIEVNTALACKLRKDKHSAVYSHWQGLIYAYVKIMTKGPESKSFQTVLENKRPKFQRVVFIGNFAQSMVINLKLPNVLGIHEEIDFHTTDLTKNKELMKLLNKKPRETLFIFLITYGCFKANNSIQKKTIMDFSFTWIETENMLKSTQTSEFLKASSFLENFQSQLIGLGSSAIFVPLCPQVFYKYPSNSSQSNEVQEFWTKIKTSSKERHSPLILSSEVKKIFPIESFFSSFYINWMTLVRDILKKNNMLSDVFAESRKFSKCIYGPGSHFTMEKVLNNKFDDHIKFFISKNCCLTKELT</sequence>
<dbReference type="Proteomes" id="UP001497623">
    <property type="component" value="Unassembled WGS sequence"/>
</dbReference>
<keyword evidence="2" id="KW-1185">Reference proteome</keyword>
<dbReference type="EMBL" id="CAXKWB010018218">
    <property type="protein sequence ID" value="CAL4120417.1"/>
    <property type="molecule type" value="Genomic_DNA"/>
</dbReference>
<dbReference type="AlphaFoldDB" id="A0AAV2RBK3"/>
<feature type="non-terminal residue" evidence="1">
    <location>
        <position position="830"/>
    </location>
</feature>
<gene>
    <name evidence="1" type="ORF">MNOR_LOCUS22038</name>
</gene>
<organism evidence="1 2">
    <name type="scientific">Meganyctiphanes norvegica</name>
    <name type="common">Northern krill</name>
    <name type="synonym">Thysanopoda norvegica</name>
    <dbReference type="NCBI Taxonomy" id="48144"/>
    <lineage>
        <taxon>Eukaryota</taxon>
        <taxon>Metazoa</taxon>
        <taxon>Ecdysozoa</taxon>
        <taxon>Arthropoda</taxon>
        <taxon>Crustacea</taxon>
        <taxon>Multicrustacea</taxon>
        <taxon>Malacostraca</taxon>
        <taxon>Eumalacostraca</taxon>
        <taxon>Eucarida</taxon>
        <taxon>Euphausiacea</taxon>
        <taxon>Euphausiidae</taxon>
        <taxon>Meganyctiphanes</taxon>
    </lineage>
</organism>
<reference evidence="1 2" key="1">
    <citation type="submission" date="2024-05" db="EMBL/GenBank/DDBJ databases">
        <authorList>
            <person name="Wallberg A."/>
        </authorList>
    </citation>
    <scope>NUCLEOTIDE SEQUENCE [LARGE SCALE GENOMIC DNA]</scope>
</reference>
<protein>
    <submittedName>
        <fullName evidence="1">Uncharacterized protein</fullName>
    </submittedName>
</protein>
<proteinExistence type="predicted"/>
<accession>A0AAV2RBK3</accession>
<comment type="caution">
    <text evidence="1">The sequence shown here is derived from an EMBL/GenBank/DDBJ whole genome shotgun (WGS) entry which is preliminary data.</text>
</comment>
<evidence type="ECO:0000313" key="1">
    <source>
        <dbReference type="EMBL" id="CAL4120417.1"/>
    </source>
</evidence>
<evidence type="ECO:0000313" key="2">
    <source>
        <dbReference type="Proteomes" id="UP001497623"/>
    </source>
</evidence>
<feature type="non-terminal residue" evidence="1">
    <location>
        <position position="1"/>
    </location>
</feature>
<name>A0AAV2RBK3_MEGNR</name>